<gene>
    <name evidence="1" type="ORF">CGI_10021879</name>
</gene>
<dbReference type="InParanoid" id="K1RAJ2"/>
<evidence type="ECO:0000313" key="1">
    <source>
        <dbReference type="EMBL" id="EKC40634.1"/>
    </source>
</evidence>
<dbReference type="EMBL" id="JH817080">
    <property type="protein sequence ID" value="EKC40634.1"/>
    <property type="molecule type" value="Genomic_DNA"/>
</dbReference>
<reference evidence="1" key="1">
    <citation type="journal article" date="2012" name="Nature">
        <title>The oyster genome reveals stress adaptation and complexity of shell formation.</title>
        <authorList>
            <person name="Zhang G."/>
            <person name="Fang X."/>
            <person name="Guo X."/>
            <person name="Li L."/>
            <person name="Luo R."/>
            <person name="Xu F."/>
            <person name="Yang P."/>
            <person name="Zhang L."/>
            <person name="Wang X."/>
            <person name="Qi H."/>
            <person name="Xiong Z."/>
            <person name="Que H."/>
            <person name="Xie Y."/>
            <person name="Holland P.W."/>
            <person name="Paps J."/>
            <person name="Zhu Y."/>
            <person name="Wu F."/>
            <person name="Chen Y."/>
            <person name="Wang J."/>
            <person name="Peng C."/>
            <person name="Meng J."/>
            <person name="Yang L."/>
            <person name="Liu J."/>
            <person name="Wen B."/>
            <person name="Zhang N."/>
            <person name="Huang Z."/>
            <person name="Zhu Q."/>
            <person name="Feng Y."/>
            <person name="Mount A."/>
            <person name="Hedgecock D."/>
            <person name="Xu Z."/>
            <person name="Liu Y."/>
            <person name="Domazet-Loso T."/>
            <person name="Du Y."/>
            <person name="Sun X."/>
            <person name="Zhang S."/>
            <person name="Liu B."/>
            <person name="Cheng P."/>
            <person name="Jiang X."/>
            <person name="Li J."/>
            <person name="Fan D."/>
            <person name="Wang W."/>
            <person name="Fu W."/>
            <person name="Wang T."/>
            <person name="Wang B."/>
            <person name="Zhang J."/>
            <person name="Peng Z."/>
            <person name="Li Y."/>
            <person name="Li N."/>
            <person name="Wang J."/>
            <person name="Chen M."/>
            <person name="He Y."/>
            <person name="Tan F."/>
            <person name="Song X."/>
            <person name="Zheng Q."/>
            <person name="Huang R."/>
            <person name="Yang H."/>
            <person name="Du X."/>
            <person name="Chen L."/>
            <person name="Yang M."/>
            <person name="Gaffney P.M."/>
            <person name="Wang S."/>
            <person name="Luo L."/>
            <person name="She Z."/>
            <person name="Ming Y."/>
            <person name="Huang W."/>
            <person name="Zhang S."/>
            <person name="Huang B."/>
            <person name="Zhang Y."/>
            <person name="Qu T."/>
            <person name="Ni P."/>
            <person name="Miao G."/>
            <person name="Wang J."/>
            <person name="Wang Q."/>
            <person name="Steinberg C.E."/>
            <person name="Wang H."/>
            <person name="Li N."/>
            <person name="Qian L."/>
            <person name="Zhang G."/>
            <person name="Li Y."/>
            <person name="Yang H."/>
            <person name="Liu X."/>
            <person name="Wang J."/>
            <person name="Yin Y."/>
            <person name="Wang J."/>
        </authorList>
    </citation>
    <scope>NUCLEOTIDE SEQUENCE [LARGE SCALE GENOMIC DNA]</scope>
    <source>
        <strain evidence="1">05x7-T-G4-1.051#20</strain>
    </source>
</reference>
<name>K1RAJ2_MAGGI</name>
<proteinExistence type="predicted"/>
<accession>K1RAJ2</accession>
<protein>
    <submittedName>
        <fullName evidence="1">Uncharacterized protein</fullName>
    </submittedName>
</protein>
<dbReference type="HOGENOM" id="CLU_1808071_0_0_1"/>
<organism evidence="1">
    <name type="scientific">Magallana gigas</name>
    <name type="common">Pacific oyster</name>
    <name type="synonym">Crassostrea gigas</name>
    <dbReference type="NCBI Taxonomy" id="29159"/>
    <lineage>
        <taxon>Eukaryota</taxon>
        <taxon>Metazoa</taxon>
        <taxon>Spiralia</taxon>
        <taxon>Lophotrochozoa</taxon>
        <taxon>Mollusca</taxon>
        <taxon>Bivalvia</taxon>
        <taxon>Autobranchia</taxon>
        <taxon>Pteriomorphia</taxon>
        <taxon>Ostreida</taxon>
        <taxon>Ostreoidea</taxon>
        <taxon>Ostreidae</taxon>
        <taxon>Magallana</taxon>
    </lineage>
</organism>
<dbReference type="AlphaFoldDB" id="K1RAJ2"/>
<sequence length="143" mass="15667">MFQSSVIFGILTGSKLLGIEILKQANSRGKIKRVSICDSQENDRHQRSLLYKVSKATGRLRGSLENPGSFWTVLCNLTGQVMGQRQENGPHLEEQHETKQGHLAVGEPDYTTEITPRLPAAAESPLILSPWAVGGSDSLIADR</sequence>